<feature type="transmembrane region" description="Helical" evidence="1">
    <location>
        <begin position="17"/>
        <end position="35"/>
    </location>
</feature>
<proteinExistence type="predicted"/>
<dbReference type="AlphaFoldDB" id="A0A9X1KSR7"/>
<keyword evidence="1" id="KW-1133">Transmembrane helix</keyword>
<dbReference type="EMBL" id="JAINUY010000008">
    <property type="protein sequence ID" value="MBZ4037312.1"/>
    <property type="molecule type" value="Genomic_DNA"/>
</dbReference>
<evidence type="ECO:0000313" key="3">
    <source>
        <dbReference type="Proteomes" id="UP001139366"/>
    </source>
</evidence>
<protein>
    <recommendedName>
        <fullName evidence="4">Cytochrome oxidase complex assembly protein 1</fullName>
    </recommendedName>
</protein>
<evidence type="ECO:0008006" key="4">
    <source>
        <dbReference type="Google" id="ProtNLM"/>
    </source>
</evidence>
<dbReference type="Proteomes" id="UP001139366">
    <property type="component" value="Unassembled WGS sequence"/>
</dbReference>
<dbReference type="RefSeq" id="WP_223710445.1">
    <property type="nucleotide sequence ID" value="NZ_JAINUY010000008.1"/>
</dbReference>
<dbReference type="Pfam" id="PF08695">
    <property type="entry name" value="Coa1"/>
    <property type="match status" value="1"/>
</dbReference>
<accession>A0A9X1KSR7</accession>
<name>A0A9X1KSR7_9FLAO</name>
<evidence type="ECO:0000313" key="2">
    <source>
        <dbReference type="EMBL" id="MBZ4037312.1"/>
    </source>
</evidence>
<dbReference type="InterPro" id="IPR014807">
    <property type="entry name" value="Coa1"/>
</dbReference>
<comment type="caution">
    <text evidence="2">The sequence shown here is derived from an EMBL/GenBank/DDBJ whole genome shotgun (WGS) entry which is preliminary data.</text>
</comment>
<sequence length="146" mass="16552">MDNNELIVEKNWFSKNWIWLLFGILSVILILIAVLNSNSKNGLSDTVTAFKENTLYEKAINHANKTPEVIETMGKISPVDKLAILEGSSSYTNNNNSVNLSIRINGDIKNGKLEIQADRNGLQWNYKKIIIRIKNPNKEIIVINKQ</sequence>
<organism evidence="2 3">
    <name type="scientific">Flavobacterium potami</name>
    <dbReference type="NCBI Taxonomy" id="2872310"/>
    <lineage>
        <taxon>Bacteria</taxon>
        <taxon>Pseudomonadati</taxon>
        <taxon>Bacteroidota</taxon>
        <taxon>Flavobacteriia</taxon>
        <taxon>Flavobacteriales</taxon>
        <taxon>Flavobacteriaceae</taxon>
        <taxon>Flavobacterium</taxon>
    </lineage>
</organism>
<reference evidence="2 3" key="1">
    <citation type="journal article" date="2023" name="Antonie Van Leeuwenhoek">
        <title>Flavobacterium potami sp. nov., a multi-metal resistance genes harbouring bacterium isolated from shallow river silt.</title>
        <authorList>
            <person name="Li S."/>
            <person name="Mao S."/>
            <person name="Mu W."/>
            <person name="Guo B."/>
            <person name="Li C."/>
            <person name="Zhu Q."/>
            <person name="Hou X."/>
            <person name="Zhao Y."/>
            <person name="Wei S."/>
            <person name="Liu H."/>
            <person name="Liu A."/>
        </authorList>
    </citation>
    <scope>NUCLEOTIDE SEQUENCE [LARGE SCALE GENOMIC DNA]</scope>
    <source>
        <strain evidence="2 3">17A</strain>
    </source>
</reference>
<evidence type="ECO:0000256" key="1">
    <source>
        <dbReference type="SAM" id="Phobius"/>
    </source>
</evidence>
<keyword evidence="1" id="KW-0812">Transmembrane</keyword>
<keyword evidence="3" id="KW-1185">Reference proteome</keyword>
<gene>
    <name evidence="2" type="ORF">K6T82_21310</name>
</gene>
<keyword evidence="1" id="KW-0472">Membrane</keyword>